<dbReference type="GO" id="GO:1904680">
    <property type="term" value="F:peptide transmembrane transporter activity"/>
    <property type="evidence" value="ECO:0007669"/>
    <property type="project" value="TreeGrafter"/>
</dbReference>
<dbReference type="Gene3D" id="3.40.190.10">
    <property type="entry name" value="Periplasmic binding protein-like II"/>
    <property type="match status" value="1"/>
</dbReference>
<dbReference type="GO" id="GO:0042597">
    <property type="term" value="C:periplasmic space"/>
    <property type="evidence" value="ECO:0007669"/>
    <property type="project" value="UniProtKB-ARBA"/>
</dbReference>
<comment type="caution">
    <text evidence="2">The sequence shown here is derived from an EMBL/GenBank/DDBJ whole genome shotgun (WGS) entry which is preliminary data.</text>
</comment>
<proteinExistence type="predicted"/>
<accession>A0A6B1DRY7</accession>
<dbReference type="InterPro" id="IPR000914">
    <property type="entry name" value="SBP_5_dom"/>
</dbReference>
<dbReference type="EMBL" id="VXPY01000030">
    <property type="protein sequence ID" value="MYD89575.1"/>
    <property type="molecule type" value="Genomic_DNA"/>
</dbReference>
<feature type="domain" description="Solute-binding protein family 5" evidence="1">
    <location>
        <begin position="69"/>
        <end position="456"/>
    </location>
</feature>
<gene>
    <name evidence="2" type="ORF">F4Y08_04425</name>
</gene>
<evidence type="ECO:0000313" key="2">
    <source>
        <dbReference type="EMBL" id="MYD89575.1"/>
    </source>
</evidence>
<dbReference type="GO" id="GO:0043190">
    <property type="term" value="C:ATP-binding cassette (ABC) transporter complex"/>
    <property type="evidence" value="ECO:0007669"/>
    <property type="project" value="InterPro"/>
</dbReference>
<dbReference type="InterPro" id="IPR030678">
    <property type="entry name" value="Peptide/Ni-bd"/>
</dbReference>
<dbReference type="PANTHER" id="PTHR30290">
    <property type="entry name" value="PERIPLASMIC BINDING COMPONENT OF ABC TRANSPORTER"/>
    <property type="match status" value="1"/>
</dbReference>
<dbReference type="AlphaFoldDB" id="A0A6B1DRY7"/>
<name>A0A6B1DRY7_9CHLR</name>
<organism evidence="2">
    <name type="scientific">Caldilineaceae bacterium SB0662_bin_9</name>
    <dbReference type="NCBI Taxonomy" id="2605258"/>
    <lineage>
        <taxon>Bacteria</taxon>
        <taxon>Bacillati</taxon>
        <taxon>Chloroflexota</taxon>
        <taxon>Caldilineae</taxon>
        <taxon>Caldilineales</taxon>
        <taxon>Caldilineaceae</taxon>
    </lineage>
</organism>
<dbReference type="CDD" id="cd08513">
    <property type="entry name" value="PBP2_thermophilic_Hb8_like"/>
    <property type="match status" value="1"/>
</dbReference>
<dbReference type="PIRSF" id="PIRSF002741">
    <property type="entry name" value="MppA"/>
    <property type="match status" value="1"/>
</dbReference>
<dbReference type="PANTHER" id="PTHR30290:SF65">
    <property type="entry name" value="MONOACYL PHOSPHATIDYLINOSITOL TETRAMANNOSIDE-BINDING PROTEIN LPQW-RELATED"/>
    <property type="match status" value="1"/>
</dbReference>
<reference evidence="2" key="1">
    <citation type="submission" date="2019-09" db="EMBL/GenBank/DDBJ databases">
        <title>Characterisation of the sponge microbiome using genome-centric metagenomics.</title>
        <authorList>
            <person name="Engelberts J.P."/>
            <person name="Robbins S.J."/>
            <person name="De Goeij J.M."/>
            <person name="Aranda M."/>
            <person name="Bell S.C."/>
            <person name="Webster N.S."/>
        </authorList>
    </citation>
    <scope>NUCLEOTIDE SEQUENCE</scope>
    <source>
        <strain evidence="2">SB0662_bin_9</strain>
    </source>
</reference>
<dbReference type="GO" id="GO:0015833">
    <property type="term" value="P:peptide transport"/>
    <property type="evidence" value="ECO:0007669"/>
    <property type="project" value="TreeGrafter"/>
</dbReference>
<evidence type="ECO:0000259" key="1">
    <source>
        <dbReference type="Pfam" id="PF00496"/>
    </source>
</evidence>
<dbReference type="Pfam" id="PF00496">
    <property type="entry name" value="SBP_bac_5"/>
    <property type="match status" value="1"/>
</dbReference>
<dbReference type="SUPFAM" id="SSF53850">
    <property type="entry name" value="Periplasmic binding protein-like II"/>
    <property type="match status" value="1"/>
</dbReference>
<sequence>MVALLAACAAPAETDTAAPVEPEVKELTILYWQAASLPGPFLSGGTKDQDAGAVTLEPLASVDPDGVLVPRLAAAIPTIENGGVSEDGLTITWTLQEGLLWSDGTPMTADDAVFTWEYCTHPETGCASVDTYDGVVSVEAPDATTVVVTFDKFTPYPYTAFVTAQSPIISRAQFGECVGAAAQACSEQNLAPLGTGAYRLTDFKVNDVATYERNPHYRGEPAYFDRVIFKGGGDAASAARAVLETGEADYAWNLQVEPQILAEMEAKGQGEIIVAFDSLVERLLVNQTNPDEALGDDRSEYLDGTNPHPFLVGTPVAQAMSMAIDRSVIAENLYGFAGRPVCNVIPGPKHYVSTANDGCLVQDIDGANALLDEAGIVDTDGDGIREYNGMPLSVRYQTSTNSVRQKTQAVIKQWWAEIGIETELLNHDASVFFGGDPNSPDTYQKFYTDIQMYTTGPSIDPQIHLSQWQCQYIPERANSWAGGNIFRGCDPEYDELFQMLVETPVGPERERLVKTLNDMNVQSGMQIPLVYRGRVAARTNALQGVWINGWDTELWNVGDWTREE</sequence>
<dbReference type="Gene3D" id="3.10.105.10">
    <property type="entry name" value="Dipeptide-binding Protein, Domain 3"/>
    <property type="match status" value="1"/>
</dbReference>
<protein>
    <submittedName>
        <fullName evidence="2">Peptide ABC transporter substrate-binding protein</fullName>
    </submittedName>
</protein>
<dbReference type="InterPro" id="IPR039424">
    <property type="entry name" value="SBP_5"/>
</dbReference>